<feature type="domain" description="Cadherin" evidence="6">
    <location>
        <begin position="33"/>
        <end position="143"/>
    </location>
</feature>
<keyword evidence="3 5" id="KW-0106">Calcium</keyword>
<protein>
    <recommendedName>
        <fullName evidence="6">Cadherin domain-containing protein</fullName>
    </recommendedName>
</protein>
<dbReference type="InterPro" id="IPR002126">
    <property type="entry name" value="Cadherin-like_dom"/>
</dbReference>
<dbReference type="PROSITE" id="PS50268">
    <property type="entry name" value="CADHERIN_2"/>
    <property type="match status" value="1"/>
</dbReference>
<dbReference type="Gene3D" id="2.60.40.60">
    <property type="entry name" value="Cadherins"/>
    <property type="match status" value="1"/>
</dbReference>
<dbReference type="SUPFAM" id="SSF49313">
    <property type="entry name" value="Cadherin-like"/>
    <property type="match status" value="1"/>
</dbReference>
<accession>A0A3S5ADV8</accession>
<dbReference type="SMART" id="SM00112">
    <property type="entry name" value="CA"/>
    <property type="match status" value="1"/>
</dbReference>
<dbReference type="PANTHER" id="PTHR24027">
    <property type="entry name" value="CADHERIN-23"/>
    <property type="match status" value="1"/>
</dbReference>
<dbReference type="EMBL" id="CAAALY010035598">
    <property type="protein sequence ID" value="VEL18087.1"/>
    <property type="molecule type" value="Genomic_DNA"/>
</dbReference>
<keyword evidence="2" id="KW-0677">Repeat</keyword>
<comment type="subcellular location">
    <subcellularLocation>
        <location evidence="1">Membrane</location>
    </subcellularLocation>
</comment>
<keyword evidence="8" id="KW-1185">Reference proteome</keyword>
<evidence type="ECO:0000256" key="1">
    <source>
        <dbReference type="ARBA" id="ARBA00004370"/>
    </source>
</evidence>
<evidence type="ECO:0000313" key="8">
    <source>
        <dbReference type="Proteomes" id="UP000784294"/>
    </source>
</evidence>
<dbReference type="Proteomes" id="UP000784294">
    <property type="component" value="Unassembled WGS sequence"/>
</dbReference>
<evidence type="ECO:0000256" key="3">
    <source>
        <dbReference type="ARBA" id="ARBA00022837"/>
    </source>
</evidence>
<evidence type="ECO:0000256" key="5">
    <source>
        <dbReference type="PROSITE-ProRule" id="PRU00043"/>
    </source>
</evidence>
<dbReference type="GO" id="GO:0045296">
    <property type="term" value="F:cadherin binding"/>
    <property type="evidence" value="ECO:0007669"/>
    <property type="project" value="TreeGrafter"/>
</dbReference>
<dbReference type="PRINTS" id="PR00205">
    <property type="entry name" value="CADHERIN"/>
</dbReference>
<comment type="caution">
    <text evidence="7">The sequence shown here is derived from an EMBL/GenBank/DDBJ whole genome shotgun (WGS) entry which is preliminary data.</text>
</comment>
<evidence type="ECO:0000259" key="6">
    <source>
        <dbReference type="PROSITE" id="PS50268"/>
    </source>
</evidence>
<reference evidence="7" key="1">
    <citation type="submission" date="2018-11" db="EMBL/GenBank/DDBJ databases">
        <authorList>
            <consortium name="Pathogen Informatics"/>
        </authorList>
    </citation>
    <scope>NUCLEOTIDE SEQUENCE</scope>
</reference>
<dbReference type="GO" id="GO:0007156">
    <property type="term" value="P:homophilic cell adhesion via plasma membrane adhesion molecules"/>
    <property type="evidence" value="ECO:0007669"/>
    <property type="project" value="InterPro"/>
</dbReference>
<dbReference type="GO" id="GO:0016342">
    <property type="term" value="C:catenin complex"/>
    <property type="evidence" value="ECO:0007669"/>
    <property type="project" value="TreeGrafter"/>
</dbReference>
<evidence type="ECO:0000256" key="2">
    <source>
        <dbReference type="ARBA" id="ARBA00022737"/>
    </source>
</evidence>
<dbReference type="InterPro" id="IPR015919">
    <property type="entry name" value="Cadherin-like_sf"/>
</dbReference>
<dbReference type="InterPro" id="IPR039808">
    <property type="entry name" value="Cadherin"/>
</dbReference>
<gene>
    <name evidence="7" type="ORF">PXEA_LOCUS11527</name>
</gene>
<dbReference type="PANTHER" id="PTHR24027:SF438">
    <property type="entry name" value="CADHERIN 23"/>
    <property type="match status" value="1"/>
</dbReference>
<dbReference type="GO" id="GO:0008013">
    <property type="term" value="F:beta-catenin binding"/>
    <property type="evidence" value="ECO:0007669"/>
    <property type="project" value="TreeGrafter"/>
</dbReference>
<dbReference type="CDD" id="cd11304">
    <property type="entry name" value="Cadherin_repeat"/>
    <property type="match status" value="1"/>
</dbReference>
<dbReference type="GO" id="GO:0005509">
    <property type="term" value="F:calcium ion binding"/>
    <property type="evidence" value="ECO:0007669"/>
    <property type="project" value="UniProtKB-UniRule"/>
</dbReference>
<organism evidence="7 8">
    <name type="scientific">Protopolystoma xenopodis</name>
    <dbReference type="NCBI Taxonomy" id="117903"/>
    <lineage>
        <taxon>Eukaryota</taxon>
        <taxon>Metazoa</taxon>
        <taxon>Spiralia</taxon>
        <taxon>Lophotrochozoa</taxon>
        <taxon>Platyhelminthes</taxon>
        <taxon>Monogenea</taxon>
        <taxon>Polyopisthocotylea</taxon>
        <taxon>Polystomatidea</taxon>
        <taxon>Polystomatidae</taxon>
        <taxon>Protopolystoma</taxon>
    </lineage>
</organism>
<dbReference type="GO" id="GO:0016477">
    <property type="term" value="P:cell migration"/>
    <property type="evidence" value="ECO:0007669"/>
    <property type="project" value="TreeGrafter"/>
</dbReference>
<dbReference type="OrthoDB" id="6079678at2759"/>
<evidence type="ECO:0000256" key="4">
    <source>
        <dbReference type="ARBA" id="ARBA00023136"/>
    </source>
</evidence>
<evidence type="ECO:0000313" key="7">
    <source>
        <dbReference type="EMBL" id="VEL18087.1"/>
    </source>
</evidence>
<proteinExistence type="predicted"/>
<keyword evidence="4" id="KW-0472">Membrane</keyword>
<dbReference type="AlphaFoldDB" id="A0A3S5ADV8"/>
<name>A0A3S5ADV8_9PLAT</name>
<sequence length="147" mass="15166">MYVSIAASNAVGKSYAVAMVTLIDVNNSPPRVSYPSQTVLLPENTAVNTEFGSLNVADADIGINAVSSYIMTTQGSVLTMTSSGGLSASQSYNYEALSPEARRLKVVVVAENKEQTFGGGALMSATGTVTVSITDANEVAPTFTDGT</sequence>